<dbReference type="PANTHER" id="PTHR23502">
    <property type="entry name" value="MAJOR FACILITATOR SUPERFAMILY"/>
    <property type="match status" value="1"/>
</dbReference>
<evidence type="ECO:0000313" key="6">
    <source>
        <dbReference type="EMBL" id="KAK3672391.1"/>
    </source>
</evidence>
<evidence type="ECO:0000256" key="2">
    <source>
        <dbReference type="ARBA" id="ARBA00022692"/>
    </source>
</evidence>
<dbReference type="GO" id="GO:0022857">
    <property type="term" value="F:transmembrane transporter activity"/>
    <property type="evidence" value="ECO:0007669"/>
    <property type="project" value="TreeGrafter"/>
</dbReference>
<dbReference type="Proteomes" id="UP001274830">
    <property type="component" value="Unassembled WGS sequence"/>
</dbReference>
<protein>
    <submittedName>
        <fullName evidence="6">Uncharacterized protein</fullName>
    </submittedName>
</protein>
<feature type="transmembrane region" description="Helical" evidence="5">
    <location>
        <begin position="18"/>
        <end position="44"/>
    </location>
</feature>
<organism evidence="6 7">
    <name type="scientific">Recurvomyces mirabilis</name>
    <dbReference type="NCBI Taxonomy" id="574656"/>
    <lineage>
        <taxon>Eukaryota</taxon>
        <taxon>Fungi</taxon>
        <taxon>Dikarya</taxon>
        <taxon>Ascomycota</taxon>
        <taxon>Pezizomycotina</taxon>
        <taxon>Dothideomycetes</taxon>
        <taxon>Dothideomycetidae</taxon>
        <taxon>Mycosphaerellales</taxon>
        <taxon>Teratosphaeriaceae</taxon>
        <taxon>Recurvomyces</taxon>
    </lineage>
</organism>
<sequence>MPCGLILYGVTLAHEMHWIAPIVGTGFVAFGLSVGGAVTMSYILDCYKEIGTQAITSIILIRNIVGFGITWGIQPWITGRLCLFIFGKAARGMTAKRYQSMALKVAVF</sequence>
<dbReference type="GO" id="GO:0005886">
    <property type="term" value="C:plasma membrane"/>
    <property type="evidence" value="ECO:0007669"/>
    <property type="project" value="TreeGrafter"/>
</dbReference>
<name>A0AAE0WHZ8_9PEZI</name>
<comment type="subcellular location">
    <subcellularLocation>
        <location evidence="1">Membrane</location>
        <topology evidence="1">Multi-pass membrane protein</topology>
    </subcellularLocation>
</comment>
<proteinExistence type="predicted"/>
<evidence type="ECO:0000256" key="4">
    <source>
        <dbReference type="ARBA" id="ARBA00023136"/>
    </source>
</evidence>
<evidence type="ECO:0000256" key="5">
    <source>
        <dbReference type="SAM" id="Phobius"/>
    </source>
</evidence>
<dbReference type="EMBL" id="JAUTXT010000033">
    <property type="protein sequence ID" value="KAK3672391.1"/>
    <property type="molecule type" value="Genomic_DNA"/>
</dbReference>
<evidence type="ECO:0000256" key="1">
    <source>
        <dbReference type="ARBA" id="ARBA00004141"/>
    </source>
</evidence>
<gene>
    <name evidence="6" type="ORF">LTR78_007698</name>
</gene>
<dbReference type="PANTHER" id="PTHR23502:SF30">
    <property type="entry name" value="TRANSPORTER, PUTATIVE (AFU_ORTHOLOGUE AFUA_8G04702)-RELATED"/>
    <property type="match status" value="1"/>
</dbReference>
<comment type="caution">
    <text evidence="6">The sequence shown here is derived from an EMBL/GenBank/DDBJ whole genome shotgun (WGS) entry which is preliminary data.</text>
</comment>
<evidence type="ECO:0000256" key="3">
    <source>
        <dbReference type="ARBA" id="ARBA00022989"/>
    </source>
</evidence>
<keyword evidence="7" id="KW-1185">Reference proteome</keyword>
<keyword evidence="2 5" id="KW-0812">Transmembrane</keyword>
<keyword evidence="3 5" id="KW-1133">Transmembrane helix</keyword>
<reference evidence="6" key="1">
    <citation type="submission" date="2023-07" db="EMBL/GenBank/DDBJ databases">
        <title>Black Yeasts Isolated from many extreme environments.</title>
        <authorList>
            <person name="Coleine C."/>
            <person name="Stajich J.E."/>
            <person name="Selbmann L."/>
        </authorList>
    </citation>
    <scope>NUCLEOTIDE SEQUENCE</scope>
    <source>
        <strain evidence="6">CCFEE 5485</strain>
    </source>
</reference>
<accession>A0AAE0WHZ8</accession>
<dbReference type="AlphaFoldDB" id="A0AAE0WHZ8"/>
<keyword evidence="4 5" id="KW-0472">Membrane</keyword>
<evidence type="ECO:0000313" key="7">
    <source>
        <dbReference type="Proteomes" id="UP001274830"/>
    </source>
</evidence>